<feature type="domain" description="Transcription factor tau 138 kDa subunit extended winged helix" evidence="10">
    <location>
        <begin position="617"/>
        <end position="707"/>
    </location>
</feature>
<evidence type="ECO:0000256" key="4">
    <source>
        <dbReference type="ARBA" id="ARBA00023163"/>
    </source>
</evidence>
<dbReference type="Pfam" id="PF04182">
    <property type="entry name" value="B-block_TFIIIC"/>
    <property type="match status" value="1"/>
</dbReference>
<accession>A0AAN7VZ51</accession>
<keyword evidence="5" id="KW-0539">Nucleus</keyword>
<dbReference type="EMBL" id="JAWIZZ010000073">
    <property type="protein sequence ID" value="KAK5773631.1"/>
    <property type="molecule type" value="Genomic_DNA"/>
</dbReference>
<evidence type="ECO:0008006" key="13">
    <source>
        <dbReference type="Google" id="ProtNLM"/>
    </source>
</evidence>
<evidence type="ECO:0000256" key="5">
    <source>
        <dbReference type="ARBA" id="ARBA00023242"/>
    </source>
</evidence>
<dbReference type="CDD" id="cd16169">
    <property type="entry name" value="Tau138_eWH"/>
    <property type="match status" value="1"/>
</dbReference>
<dbReference type="GO" id="GO:0006384">
    <property type="term" value="P:transcription initiation at RNA polymerase III promoter"/>
    <property type="evidence" value="ECO:0007669"/>
    <property type="project" value="InterPro"/>
</dbReference>
<feature type="compositionally biased region" description="Acidic residues" evidence="7">
    <location>
        <begin position="290"/>
        <end position="300"/>
    </location>
</feature>
<evidence type="ECO:0000256" key="3">
    <source>
        <dbReference type="ARBA" id="ARBA00023125"/>
    </source>
</evidence>
<evidence type="ECO:0000259" key="8">
    <source>
        <dbReference type="Pfam" id="PF04182"/>
    </source>
</evidence>
<dbReference type="InterPro" id="IPR007309">
    <property type="entry name" value="TFIIIC_Bblock-bd"/>
</dbReference>
<dbReference type="Proteomes" id="UP001306508">
    <property type="component" value="Unassembled WGS sequence"/>
</dbReference>
<dbReference type="InterPro" id="IPR044210">
    <property type="entry name" value="Tfc3-like"/>
</dbReference>
<keyword evidence="2" id="KW-0597">Phosphoprotein</keyword>
<name>A0AAN7VZ51_9SACH</name>
<protein>
    <recommendedName>
        <fullName evidence="13">B-block binding subunit of TFIIIC domain-containing protein</fullName>
    </recommendedName>
</protein>
<evidence type="ECO:0000259" key="9">
    <source>
        <dbReference type="Pfam" id="PF20222"/>
    </source>
</evidence>
<organism evidence="11 12">
    <name type="scientific">Arxiozyma heterogenica</name>
    <dbReference type="NCBI Taxonomy" id="278026"/>
    <lineage>
        <taxon>Eukaryota</taxon>
        <taxon>Fungi</taxon>
        <taxon>Dikarya</taxon>
        <taxon>Ascomycota</taxon>
        <taxon>Saccharomycotina</taxon>
        <taxon>Saccharomycetes</taxon>
        <taxon>Saccharomycetales</taxon>
        <taxon>Saccharomycetaceae</taxon>
        <taxon>Arxiozyma</taxon>
    </lineage>
</organism>
<feature type="coiled-coil region" evidence="6">
    <location>
        <begin position="527"/>
        <end position="559"/>
    </location>
</feature>
<evidence type="ECO:0000313" key="11">
    <source>
        <dbReference type="EMBL" id="KAK5773631.1"/>
    </source>
</evidence>
<evidence type="ECO:0000256" key="7">
    <source>
        <dbReference type="SAM" id="MobiDB-lite"/>
    </source>
</evidence>
<dbReference type="InterPro" id="IPR049543">
    <property type="entry name" value="WHD_TFC3"/>
</dbReference>
<keyword evidence="4" id="KW-0804">Transcription</keyword>
<evidence type="ECO:0000256" key="6">
    <source>
        <dbReference type="SAM" id="Coils"/>
    </source>
</evidence>
<dbReference type="PANTHER" id="PTHR15180:SF1">
    <property type="entry name" value="GENERAL TRANSCRIPTION FACTOR 3C POLYPEPTIDE 1"/>
    <property type="match status" value="1"/>
</dbReference>
<sequence length="1232" mass="142070">MEEPNTIDSISLPMFPDEIVGKIYEEISYNKGSIKINKLWDTFKIENISMKKFILQCCLSNIDVILVENELPVPNKNDIDISLLLDDTDGKYSLKLQENRLWIILTGYNKKECKIGNLAFELLLEIANAKEKGINTMELARATRQDPRSITGRLKKIEYLYQSVQLIYKGHVVKKLTLNKFVSTEANQSSTKKIEDGSTYIRMRDYLGTIVSIVKKSKNGIRQINDLRREMNFDKNKRLSKSFLAAINWLSDKGFLRRVLVIPPNNPDVKVRCVQYQRDYVLENNKIGVDFEDGSPSDSDDGNRDTSLGKNSNSSGSNGGNGENDDAYEDDYDEIVYEGLDKVNGIDLLTYQTIITDEKNKTKTVIERNEMLMNRFYPIQNQTYDLSEKTGERGLSTIDAVKYICGKDFQRTYAKVGEYFLSTIGKKNASTSGLKLIKIYDFEGKKKFYRTFTEENFNKCFDKEVSTDIGVLKPLKKQNISLTSLDKNNFLAISNTVRFGVNKDGEEVFFWNGEDIENLSTSRPKRVSKKMENMEKLKRKKEEETKLKEEETAKRIKIENKKIAAEKLLLKDQSEYAVLSEQINTDTIIDPTFMVSVSEPTESVVNTISVNGFQATSLASLKRQRKLLELLKRMGGFAFLREKFFDKLSKMLGLTTIVDKKTIDGDIRFLSSTNKVILKIDRMLRKRYIYLPDMDSETIEKFIMEDKDNRKTGIHDIISQSDIYFFDANEEKKFNLESKAVKRLRKFKEKTAASNKNTNTKQKKKQRSKESRDDVVKSVSVKKAAKDRVDGEISILENSGSSSMSKLSFILKKETIPILIKAVVITKSITKEIQWPTISCLFPKNSIGNLKKKWATRRIRMGNSGLKLLVDKWRSILVDGIKKEIVTLENVEKLHLSKLLKLWLDHEKDGDINSIKLYQNYEDNKKKYILAPDSRNISARMSNVLSSMIQREVFLLKETYTIENPYSTVTKLKKSESEEKIRSVIRSILIDRQNTEVQEIPALDNIPHELIEKTLVEMAREKQIYLKGSKLRMTTTVGEFFENNEYTDLFKKIASYTENIEGILQGSNGIIVSDEPRDTSIISLIDICERRLVNIYQVPMEKQNYRFYYASRKFEIDTLTPPLILTVKDIKMPFYTKSKSVPAPLGEPYARLWVDAQGRLRETVWKQCTCFVIYTILFRPGITISKLLEQCNQILSFNELSEICNWLFMKGYLMKLPCDGYCVSNEWPRLLL</sequence>
<evidence type="ECO:0000313" key="12">
    <source>
        <dbReference type="Proteomes" id="UP001306508"/>
    </source>
</evidence>
<evidence type="ECO:0000256" key="1">
    <source>
        <dbReference type="ARBA" id="ARBA00004123"/>
    </source>
</evidence>
<comment type="caution">
    <text evidence="11">The sequence shown here is derived from an EMBL/GenBank/DDBJ whole genome shotgun (WGS) entry which is preliminary data.</text>
</comment>
<dbReference type="PANTHER" id="PTHR15180">
    <property type="entry name" value="GENERAL TRANSCRIPTION FACTOR 3C POLYPEPTIDE 1"/>
    <property type="match status" value="1"/>
</dbReference>
<dbReference type="Pfam" id="PF20222">
    <property type="entry name" value="DUF6581"/>
    <property type="match status" value="1"/>
</dbReference>
<dbReference type="AlphaFoldDB" id="A0AAN7VZ51"/>
<feature type="region of interest" description="Disordered" evidence="7">
    <location>
        <begin position="289"/>
        <end position="328"/>
    </location>
</feature>
<feature type="domain" description="Transcription factor tau subunit sfc3/Tfc3 C-terminal" evidence="9">
    <location>
        <begin position="809"/>
        <end position="1187"/>
    </location>
</feature>
<gene>
    <name evidence="11" type="ORF">RI543_005153</name>
</gene>
<evidence type="ECO:0000256" key="2">
    <source>
        <dbReference type="ARBA" id="ARBA00022553"/>
    </source>
</evidence>
<dbReference type="GO" id="GO:0042791">
    <property type="term" value="P:5S class rRNA transcription by RNA polymerase III"/>
    <property type="evidence" value="ECO:0007669"/>
    <property type="project" value="TreeGrafter"/>
</dbReference>
<proteinExistence type="predicted"/>
<keyword evidence="12" id="KW-1185">Reference proteome</keyword>
<dbReference type="GO" id="GO:0000127">
    <property type="term" value="C:transcription factor TFIIIC complex"/>
    <property type="evidence" value="ECO:0007669"/>
    <property type="project" value="InterPro"/>
</dbReference>
<keyword evidence="3" id="KW-0238">DNA-binding</keyword>
<keyword evidence="6" id="KW-0175">Coiled coil</keyword>
<evidence type="ECO:0000259" key="10">
    <source>
        <dbReference type="Pfam" id="PF21552"/>
    </source>
</evidence>
<dbReference type="GO" id="GO:0003677">
    <property type="term" value="F:DNA binding"/>
    <property type="evidence" value="ECO:0007669"/>
    <property type="project" value="UniProtKB-KW"/>
</dbReference>
<dbReference type="InterPro" id="IPR035625">
    <property type="entry name" value="Tfc3-like_eWH"/>
</dbReference>
<dbReference type="Pfam" id="PF21552">
    <property type="entry name" value="WHD_TFC3"/>
    <property type="match status" value="1"/>
</dbReference>
<feature type="region of interest" description="Disordered" evidence="7">
    <location>
        <begin position="751"/>
        <end position="779"/>
    </location>
</feature>
<dbReference type="GO" id="GO:0005634">
    <property type="term" value="C:nucleus"/>
    <property type="evidence" value="ECO:0007669"/>
    <property type="project" value="UniProtKB-SubCell"/>
</dbReference>
<reference evidence="12" key="1">
    <citation type="submission" date="2023-07" db="EMBL/GenBank/DDBJ databases">
        <title>A draft genome of Kazachstania heterogenica Y-27499.</title>
        <authorList>
            <person name="Donic C."/>
            <person name="Kralova J.S."/>
            <person name="Fidel L."/>
            <person name="Ben-Dor S."/>
            <person name="Jung S."/>
        </authorList>
    </citation>
    <scope>NUCLEOTIDE SEQUENCE [LARGE SCALE GENOMIC DNA]</scope>
    <source>
        <strain evidence="12">Y27499</strain>
    </source>
</reference>
<comment type="subcellular location">
    <subcellularLocation>
        <location evidence="1">Nucleus</location>
    </subcellularLocation>
</comment>
<dbReference type="InterPro" id="IPR046488">
    <property type="entry name" value="Sfc3/Tfc3_C"/>
</dbReference>
<feature type="domain" description="B-block binding subunit of TFIIIC" evidence="8">
    <location>
        <begin position="116"/>
        <end position="183"/>
    </location>
</feature>